<dbReference type="EMBL" id="CAQJ01000058">
    <property type="protein sequence ID" value="CCQ90966.1"/>
    <property type="molecule type" value="Genomic_DNA"/>
</dbReference>
<keyword evidence="9" id="KW-1185">Reference proteome</keyword>
<dbReference type="Gene3D" id="3.90.226.10">
    <property type="entry name" value="2-enoyl-CoA Hydratase, Chain A, domain 1"/>
    <property type="match status" value="1"/>
</dbReference>
<comment type="similarity">
    <text evidence="1 5">Belongs to the peptidase S41A family.</text>
</comment>
<dbReference type="PROSITE" id="PS50106">
    <property type="entry name" value="PDZ"/>
    <property type="match status" value="1"/>
</dbReference>
<organism evidence="8 9">
    <name type="scientific">Nitrospina gracilis (strain 3/211)</name>
    <dbReference type="NCBI Taxonomy" id="1266370"/>
    <lineage>
        <taxon>Bacteria</taxon>
        <taxon>Pseudomonadati</taxon>
        <taxon>Nitrospinota/Tectimicrobiota group</taxon>
        <taxon>Nitrospinota</taxon>
        <taxon>Nitrospinia</taxon>
        <taxon>Nitrospinales</taxon>
        <taxon>Nitrospinaceae</taxon>
        <taxon>Nitrospina</taxon>
    </lineage>
</organism>
<dbReference type="InterPro" id="IPR029045">
    <property type="entry name" value="ClpP/crotonase-like_dom_sf"/>
</dbReference>
<evidence type="ECO:0000256" key="4">
    <source>
        <dbReference type="ARBA" id="ARBA00022825"/>
    </source>
</evidence>
<dbReference type="InterPro" id="IPR004447">
    <property type="entry name" value="Peptidase_S41A"/>
</dbReference>
<protein>
    <submittedName>
        <fullName evidence="8">Putative C-terminal processing peptidase</fullName>
        <ecNumber evidence="8">3.4.21.102</ecNumber>
    </submittedName>
</protein>
<dbReference type="SUPFAM" id="SSF52096">
    <property type="entry name" value="ClpP/crotonase"/>
    <property type="match status" value="1"/>
</dbReference>
<evidence type="ECO:0000256" key="6">
    <source>
        <dbReference type="SAM" id="MobiDB-lite"/>
    </source>
</evidence>
<proteinExistence type="inferred from homology"/>
<feature type="compositionally biased region" description="Basic and acidic residues" evidence="6">
    <location>
        <begin position="454"/>
        <end position="467"/>
    </location>
</feature>
<dbReference type="AlphaFoldDB" id="M1YZN2"/>
<dbReference type="SUPFAM" id="SSF50156">
    <property type="entry name" value="PDZ domain-like"/>
    <property type="match status" value="1"/>
</dbReference>
<dbReference type="Proteomes" id="UP000011704">
    <property type="component" value="Unassembled WGS sequence"/>
</dbReference>
<dbReference type="STRING" id="1266370.NITGR_520008"/>
<gene>
    <name evidence="8" type="ORF">NITGR_520008</name>
</gene>
<dbReference type="SMART" id="SM00228">
    <property type="entry name" value="PDZ"/>
    <property type="match status" value="1"/>
</dbReference>
<keyword evidence="4 5" id="KW-0720">Serine protease</keyword>
<dbReference type="GO" id="GO:0007165">
    <property type="term" value="P:signal transduction"/>
    <property type="evidence" value="ECO:0007669"/>
    <property type="project" value="TreeGrafter"/>
</dbReference>
<dbReference type="FunCoup" id="M1YZN2">
    <property type="interactions" value="239"/>
</dbReference>
<dbReference type="NCBIfam" id="TIGR00225">
    <property type="entry name" value="prc"/>
    <property type="match status" value="1"/>
</dbReference>
<evidence type="ECO:0000256" key="5">
    <source>
        <dbReference type="RuleBase" id="RU004404"/>
    </source>
</evidence>
<dbReference type="InterPro" id="IPR041489">
    <property type="entry name" value="PDZ_6"/>
</dbReference>
<evidence type="ECO:0000256" key="2">
    <source>
        <dbReference type="ARBA" id="ARBA00022670"/>
    </source>
</evidence>
<dbReference type="PANTHER" id="PTHR32060:SF30">
    <property type="entry name" value="CARBOXY-TERMINAL PROCESSING PROTEASE CTPA"/>
    <property type="match status" value="1"/>
</dbReference>
<reference evidence="8 9" key="1">
    <citation type="journal article" date="2013" name="Front. Microbiol.">
        <title>The genome of Nitrospina gracilis illuminates the metabolism and evolution of the major marine nitrite oxidizer.</title>
        <authorList>
            <person name="Luecker S."/>
            <person name="Nowka B."/>
            <person name="Rattei T."/>
            <person name="Spieck E."/>
            <person name="and Daims H."/>
        </authorList>
    </citation>
    <scope>NUCLEOTIDE SEQUENCE [LARGE SCALE GENOMIC DNA]</scope>
    <source>
        <strain evidence="8 9">3/211</strain>
    </source>
</reference>
<dbReference type="GO" id="GO:0030288">
    <property type="term" value="C:outer membrane-bounded periplasmic space"/>
    <property type="evidence" value="ECO:0007669"/>
    <property type="project" value="TreeGrafter"/>
</dbReference>
<dbReference type="HOGENOM" id="CLU_512708_0_0_0"/>
<dbReference type="OrthoDB" id="9812068at2"/>
<dbReference type="EC" id="3.4.21.102" evidence="8"/>
<accession>M1YZN2</accession>
<dbReference type="Gene3D" id="2.30.42.10">
    <property type="match status" value="1"/>
</dbReference>
<evidence type="ECO:0000256" key="3">
    <source>
        <dbReference type="ARBA" id="ARBA00022801"/>
    </source>
</evidence>
<evidence type="ECO:0000256" key="1">
    <source>
        <dbReference type="ARBA" id="ARBA00009179"/>
    </source>
</evidence>
<keyword evidence="2 5" id="KW-0645">Protease</keyword>
<evidence type="ECO:0000259" key="7">
    <source>
        <dbReference type="PROSITE" id="PS50106"/>
    </source>
</evidence>
<evidence type="ECO:0000313" key="8">
    <source>
        <dbReference type="EMBL" id="CCQ90966.1"/>
    </source>
</evidence>
<comment type="caution">
    <text evidence="8">The sequence shown here is derived from an EMBL/GenBank/DDBJ whole genome shotgun (WGS) entry which is preliminary data.</text>
</comment>
<sequence length="531" mass="58611">MKTGKRTGIGKWLGVLGALALTLALIAPWNPAPGPSPLPTSAHAGFFDDDLEVFEEVLDLVAGNYVYPPDYKTLFESSIQGMIAKAPEKTLTVTDVYSGQVLKHNNTRLSYRLSFSRHENMGAFRSVYYFLANEYQGQLKKKDIEQAAIIGLMSSLDPYSLYMDKSDFERSMRDTEGQYGGVGMVITLQDLKLTVVRTLKNSPAERAGILPKDIISQVDGQTVEGMQINELAERLRGYPNTKVQIQVFRPSTSSTKEITLTREIISIETVEYKNMGDGVGYLSINSFSKQTNDQLQVALNLALEEGITAFIMDLRNNPGGLLSQSVKVASHFLNKGELIVYTRGRDRNDMQTYQALYKNTLTHLPLVVLINKQSASASEIVAGSLKDSGKALILGETSYGKGSVQTIFRMSDGSGLRLTTSKYYTPSGIDINQHGITPEILVEKDLPENGNSNARREAKGPKKESGSRARNLATHLKEAELIDYLKQKGYTITGSTDPLVEFAKLVVRDIQHPSKSHALAKARELANDIHY</sequence>
<dbReference type="Pfam" id="PF03572">
    <property type="entry name" value="Peptidase_S41"/>
    <property type="match status" value="1"/>
</dbReference>
<dbReference type="Pfam" id="PF17820">
    <property type="entry name" value="PDZ_6"/>
    <property type="match status" value="1"/>
</dbReference>
<name>M1YZN2_NITG3</name>
<dbReference type="FunFam" id="2.30.42.10:FF:000063">
    <property type="entry name" value="Peptidase, S41 family"/>
    <property type="match status" value="1"/>
</dbReference>
<feature type="region of interest" description="Disordered" evidence="6">
    <location>
        <begin position="446"/>
        <end position="470"/>
    </location>
</feature>
<dbReference type="InterPro" id="IPR005151">
    <property type="entry name" value="Tail-specific_protease"/>
</dbReference>
<evidence type="ECO:0000313" key="9">
    <source>
        <dbReference type="Proteomes" id="UP000011704"/>
    </source>
</evidence>
<keyword evidence="3 5" id="KW-0378">Hydrolase</keyword>
<dbReference type="InParanoid" id="M1YZN2"/>
<dbReference type="GO" id="GO:0004252">
    <property type="term" value="F:serine-type endopeptidase activity"/>
    <property type="evidence" value="ECO:0007669"/>
    <property type="project" value="UniProtKB-EC"/>
</dbReference>
<feature type="domain" description="PDZ" evidence="7">
    <location>
        <begin position="173"/>
        <end position="236"/>
    </location>
</feature>
<dbReference type="InterPro" id="IPR001478">
    <property type="entry name" value="PDZ"/>
</dbReference>
<dbReference type="InterPro" id="IPR036034">
    <property type="entry name" value="PDZ_sf"/>
</dbReference>
<dbReference type="Gene3D" id="3.30.750.44">
    <property type="match status" value="1"/>
</dbReference>
<dbReference type="GO" id="GO:0006508">
    <property type="term" value="P:proteolysis"/>
    <property type="evidence" value="ECO:0007669"/>
    <property type="project" value="UniProtKB-KW"/>
</dbReference>
<dbReference type="SMART" id="SM00245">
    <property type="entry name" value="TSPc"/>
    <property type="match status" value="1"/>
</dbReference>
<dbReference type="CDD" id="cd06782">
    <property type="entry name" value="cpPDZ_CPP-like"/>
    <property type="match status" value="1"/>
</dbReference>
<dbReference type="MEROPS" id="S41.004"/>
<dbReference type="PANTHER" id="PTHR32060">
    <property type="entry name" value="TAIL-SPECIFIC PROTEASE"/>
    <property type="match status" value="1"/>
</dbReference>
<dbReference type="RefSeq" id="WP_005009186.1">
    <property type="nucleotide sequence ID" value="NZ_HG422173.1"/>
</dbReference>
<dbReference type="CDD" id="cd07560">
    <property type="entry name" value="Peptidase_S41_CPP"/>
    <property type="match status" value="1"/>
</dbReference>